<evidence type="ECO:0000313" key="3">
    <source>
        <dbReference type="Proteomes" id="UP000314983"/>
    </source>
</evidence>
<sequence length="165" mass="17870">MHAPAQVLPRSPSPNGQARSAKALDQKGNREHEKPQSNSTPRDEVRRDESSPAKGRPSQPKASAETSVQKPENIQPPTRNRERAVAQEKFSPVADVRPNSMSKTRALEDLLDLTGQVAYPKLPPSTALGDCNKNLIEGMCSPGSETKVIANNPPASSKLNIQTLF</sequence>
<evidence type="ECO:0000256" key="1">
    <source>
        <dbReference type="SAM" id="MobiDB-lite"/>
    </source>
</evidence>
<dbReference type="Proteomes" id="UP000314983">
    <property type="component" value="Chromosome 6"/>
</dbReference>
<reference evidence="2" key="4">
    <citation type="submission" date="2025-08" db="UniProtKB">
        <authorList>
            <consortium name="Ensembl"/>
        </authorList>
    </citation>
    <scope>IDENTIFICATION</scope>
</reference>
<proteinExistence type="predicted"/>
<reference evidence="3" key="1">
    <citation type="journal article" date="2014" name="Science">
        <title>Nonhuman genetics. Genomic basis for the convergent evolution of electric organs.</title>
        <authorList>
            <person name="Gallant J.R."/>
            <person name="Traeger L.L."/>
            <person name="Volkening J.D."/>
            <person name="Moffett H."/>
            <person name="Chen P.H."/>
            <person name="Novina C.D."/>
            <person name="Phillips G.N.Jr."/>
            <person name="Anand R."/>
            <person name="Wells G.B."/>
            <person name="Pinch M."/>
            <person name="Guth R."/>
            <person name="Unguez G.A."/>
            <person name="Albert J.S."/>
            <person name="Zakon H.H."/>
            <person name="Samanta M.P."/>
            <person name="Sussman M.R."/>
        </authorList>
    </citation>
    <scope>NUCLEOTIDE SEQUENCE [LARGE SCALE GENOMIC DNA]</scope>
</reference>
<reference evidence="2" key="3">
    <citation type="submission" date="2020-05" db="EMBL/GenBank/DDBJ databases">
        <title>Electrophorus electricus (electric eel) genome, fEleEle1, primary haplotype.</title>
        <authorList>
            <person name="Myers G."/>
            <person name="Meyer A."/>
            <person name="Fedrigo O."/>
            <person name="Formenti G."/>
            <person name="Rhie A."/>
            <person name="Tracey A."/>
            <person name="Sims Y."/>
            <person name="Jarvis E.D."/>
        </authorList>
    </citation>
    <scope>NUCLEOTIDE SEQUENCE [LARGE SCALE GENOMIC DNA]</scope>
</reference>
<accession>A0A4W4GF14</accession>
<reference evidence="2" key="5">
    <citation type="submission" date="2025-09" db="UniProtKB">
        <authorList>
            <consortium name="Ensembl"/>
        </authorList>
    </citation>
    <scope>IDENTIFICATION</scope>
</reference>
<name>A0A4W4GF14_ELEEL</name>
<dbReference type="STRING" id="8005.ENSEEEP00000036598"/>
<organism evidence="2 3">
    <name type="scientific">Electrophorus electricus</name>
    <name type="common">Electric eel</name>
    <name type="synonym">Gymnotus electricus</name>
    <dbReference type="NCBI Taxonomy" id="8005"/>
    <lineage>
        <taxon>Eukaryota</taxon>
        <taxon>Metazoa</taxon>
        <taxon>Chordata</taxon>
        <taxon>Craniata</taxon>
        <taxon>Vertebrata</taxon>
        <taxon>Euteleostomi</taxon>
        <taxon>Actinopterygii</taxon>
        <taxon>Neopterygii</taxon>
        <taxon>Teleostei</taxon>
        <taxon>Ostariophysi</taxon>
        <taxon>Gymnotiformes</taxon>
        <taxon>Gymnotoidei</taxon>
        <taxon>Gymnotidae</taxon>
        <taxon>Electrophorus</taxon>
    </lineage>
</organism>
<dbReference type="AlphaFoldDB" id="A0A4W4GF14"/>
<feature type="compositionally biased region" description="Basic and acidic residues" evidence="1">
    <location>
        <begin position="22"/>
        <end position="51"/>
    </location>
</feature>
<reference evidence="3" key="2">
    <citation type="journal article" date="2017" name="Sci. Adv.">
        <title>A tail of two voltages: Proteomic comparison of the three electric organs of the electric eel.</title>
        <authorList>
            <person name="Traeger L.L."/>
            <person name="Sabat G."/>
            <person name="Barrett-Wilt G.A."/>
            <person name="Wells G.B."/>
            <person name="Sussman M.R."/>
        </authorList>
    </citation>
    <scope>NUCLEOTIDE SEQUENCE [LARGE SCALE GENOMIC DNA]</scope>
</reference>
<keyword evidence="3" id="KW-1185">Reference proteome</keyword>
<feature type="compositionally biased region" description="Polar residues" evidence="1">
    <location>
        <begin position="60"/>
        <end position="78"/>
    </location>
</feature>
<evidence type="ECO:0000313" key="2">
    <source>
        <dbReference type="Ensembl" id="ENSEEEP00000036598.2"/>
    </source>
</evidence>
<dbReference type="GeneTree" id="ENSGT00940000177567"/>
<feature type="region of interest" description="Disordered" evidence="1">
    <location>
        <begin position="1"/>
        <end position="101"/>
    </location>
</feature>
<protein>
    <submittedName>
        <fullName evidence="2">Uncharacterized protein</fullName>
    </submittedName>
</protein>
<dbReference type="Ensembl" id="ENSEEET00000037025.2">
    <property type="protein sequence ID" value="ENSEEEP00000036598.2"/>
    <property type="gene ID" value="ENSEEEG00000017379.2"/>
</dbReference>